<dbReference type="PANTHER" id="PTHR31656">
    <property type="entry name" value="ROOT CAP DOMAIN-CONTAINING PROTEIN"/>
    <property type="match status" value="1"/>
</dbReference>
<keyword evidence="2" id="KW-1185">Reference proteome</keyword>
<dbReference type="GO" id="GO:0046982">
    <property type="term" value="F:protein heterodimerization activity"/>
    <property type="evidence" value="ECO:0007669"/>
    <property type="project" value="InterPro"/>
</dbReference>
<accession>A0A7J6VEW4</accession>
<evidence type="ECO:0000313" key="1">
    <source>
        <dbReference type="EMBL" id="KAF5182750.1"/>
    </source>
</evidence>
<protein>
    <submittedName>
        <fullName evidence="1">Late embryogenesis abundant (LEA) protein-like protein</fullName>
    </submittedName>
</protein>
<evidence type="ECO:0000313" key="2">
    <source>
        <dbReference type="Proteomes" id="UP000554482"/>
    </source>
</evidence>
<sequence>MSMEAAFVMGEVKKAKDEPKFKPATGNGNANGNVRKPKCEGYGSICYDPRFVGGDGVMFYFHGAKEGDFAFVSDDKFQINAHFIRTRPAGRTHALIVRWDGMEIEIPTDGEAEWRTNGEGREVVVERPDNTNSVKLTVTGLLEVNVKEQFLDLFCEDVYANVAQERRKAVDYKHISSAVSKGKRYDFLSDFVPEKIRVEDALSERLPGI</sequence>
<reference evidence="1 2" key="1">
    <citation type="submission" date="2020-06" db="EMBL/GenBank/DDBJ databases">
        <title>Transcriptomic and genomic resources for Thalictrum thalictroides and T. hernandezii: Facilitating candidate gene discovery in an emerging model plant lineage.</title>
        <authorList>
            <person name="Arias T."/>
            <person name="Riano-Pachon D.M."/>
            <person name="Di Stilio V.S."/>
        </authorList>
    </citation>
    <scope>NUCLEOTIDE SEQUENCE [LARGE SCALE GENOMIC DNA]</scope>
    <source>
        <strain evidence="2">cv. WT478/WT964</strain>
        <tissue evidence="1">Leaves</tissue>
    </source>
</reference>
<dbReference type="Gene3D" id="1.10.20.10">
    <property type="entry name" value="Histone, subunit A"/>
    <property type="match status" value="1"/>
</dbReference>
<name>A0A7J6VEW4_THATH</name>
<proteinExistence type="predicted"/>
<dbReference type="SUPFAM" id="SSF47113">
    <property type="entry name" value="Histone-fold"/>
    <property type="match status" value="1"/>
</dbReference>
<organism evidence="1 2">
    <name type="scientific">Thalictrum thalictroides</name>
    <name type="common">Rue-anemone</name>
    <name type="synonym">Anemone thalictroides</name>
    <dbReference type="NCBI Taxonomy" id="46969"/>
    <lineage>
        <taxon>Eukaryota</taxon>
        <taxon>Viridiplantae</taxon>
        <taxon>Streptophyta</taxon>
        <taxon>Embryophyta</taxon>
        <taxon>Tracheophyta</taxon>
        <taxon>Spermatophyta</taxon>
        <taxon>Magnoliopsida</taxon>
        <taxon>Ranunculales</taxon>
        <taxon>Ranunculaceae</taxon>
        <taxon>Thalictroideae</taxon>
        <taxon>Thalictrum</taxon>
    </lineage>
</organism>
<gene>
    <name evidence="1" type="ORF">FRX31_027665</name>
</gene>
<dbReference type="OrthoDB" id="636685at2759"/>
<dbReference type="EMBL" id="JABWDY010034328">
    <property type="protein sequence ID" value="KAF5182750.1"/>
    <property type="molecule type" value="Genomic_DNA"/>
</dbReference>
<dbReference type="Proteomes" id="UP000554482">
    <property type="component" value="Unassembled WGS sequence"/>
</dbReference>
<dbReference type="InterPro" id="IPR009072">
    <property type="entry name" value="Histone-fold"/>
</dbReference>
<dbReference type="AlphaFoldDB" id="A0A7J6VEW4"/>
<comment type="caution">
    <text evidence="1">The sequence shown here is derived from an EMBL/GenBank/DDBJ whole genome shotgun (WGS) entry which is preliminary data.</text>
</comment>